<gene>
    <name evidence="13" type="ORF">SAMN04489812_0545</name>
</gene>
<evidence type="ECO:0000256" key="4">
    <source>
        <dbReference type="ARBA" id="ARBA00022692"/>
    </source>
</evidence>
<feature type="transmembrane region" description="Helical" evidence="11">
    <location>
        <begin position="299"/>
        <end position="321"/>
    </location>
</feature>
<dbReference type="EMBL" id="LT629772">
    <property type="protein sequence ID" value="SDR99351.1"/>
    <property type="molecule type" value="Genomic_DNA"/>
</dbReference>
<evidence type="ECO:0000256" key="6">
    <source>
        <dbReference type="ARBA" id="ARBA00023053"/>
    </source>
</evidence>
<evidence type="ECO:0000256" key="11">
    <source>
        <dbReference type="SAM" id="Phobius"/>
    </source>
</evidence>
<feature type="transmembrane region" description="Helical" evidence="11">
    <location>
        <begin position="180"/>
        <end position="202"/>
    </location>
</feature>
<evidence type="ECO:0000259" key="12">
    <source>
        <dbReference type="Pfam" id="PF00999"/>
    </source>
</evidence>
<proteinExistence type="predicted"/>
<evidence type="ECO:0000256" key="3">
    <source>
        <dbReference type="ARBA" id="ARBA00022475"/>
    </source>
</evidence>
<evidence type="ECO:0000256" key="2">
    <source>
        <dbReference type="ARBA" id="ARBA00022448"/>
    </source>
</evidence>
<keyword evidence="4 11" id="KW-0812">Transmembrane</keyword>
<dbReference type="Proteomes" id="UP000199103">
    <property type="component" value="Chromosome I"/>
</dbReference>
<evidence type="ECO:0000256" key="9">
    <source>
        <dbReference type="ARBA" id="ARBA00023201"/>
    </source>
</evidence>
<dbReference type="GO" id="GO:0098719">
    <property type="term" value="P:sodium ion import across plasma membrane"/>
    <property type="evidence" value="ECO:0007669"/>
    <property type="project" value="TreeGrafter"/>
</dbReference>
<feature type="transmembrane region" description="Helical" evidence="11">
    <location>
        <begin position="398"/>
        <end position="419"/>
    </location>
</feature>
<feature type="transmembrane region" description="Helical" evidence="11">
    <location>
        <begin position="28"/>
        <end position="47"/>
    </location>
</feature>
<keyword evidence="2" id="KW-0813">Transport</keyword>
<dbReference type="GO" id="GO:0015385">
    <property type="term" value="F:sodium:proton antiporter activity"/>
    <property type="evidence" value="ECO:0007669"/>
    <property type="project" value="InterPro"/>
</dbReference>
<dbReference type="RefSeq" id="WP_091519477.1">
    <property type="nucleotide sequence ID" value="NZ_LT629772.1"/>
</dbReference>
<dbReference type="GO" id="GO:0051453">
    <property type="term" value="P:regulation of intracellular pH"/>
    <property type="evidence" value="ECO:0007669"/>
    <property type="project" value="TreeGrafter"/>
</dbReference>
<keyword evidence="5 11" id="KW-1133">Transmembrane helix</keyword>
<evidence type="ECO:0000256" key="8">
    <source>
        <dbReference type="ARBA" id="ARBA00023136"/>
    </source>
</evidence>
<keyword evidence="3" id="KW-1003">Cell membrane</keyword>
<evidence type="ECO:0000256" key="5">
    <source>
        <dbReference type="ARBA" id="ARBA00022989"/>
    </source>
</evidence>
<evidence type="ECO:0000313" key="13">
    <source>
        <dbReference type="EMBL" id="SDR99351.1"/>
    </source>
</evidence>
<dbReference type="PANTHER" id="PTHR10110">
    <property type="entry name" value="SODIUM/HYDROGEN EXCHANGER"/>
    <property type="match status" value="1"/>
</dbReference>
<keyword evidence="8 11" id="KW-0472">Membrane</keyword>
<dbReference type="PANTHER" id="PTHR10110:SF86">
    <property type="entry name" value="SODIUM_HYDROGEN EXCHANGER 7"/>
    <property type="match status" value="1"/>
</dbReference>
<keyword evidence="9" id="KW-0739">Sodium transport</keyword>
<keyword evidence="6" id="KW-0915">Sodium</keyword>
<evidence type="ECO:0000256" key="10">
    <source>
        <dbReference type="SAM" id="MobiDB-lite"/>
    </source>
</evidence>
<evidence type="ECO:0000256" key="7">
    <source>
        <dbReference type="ARBA" id="ARBA00023065"/>
    </source>
</evidence>
<dbReference type="GO" id="GO:0005886">
    <property type="term" value="C:plasma membrane"/>
    <property type="evidence" value="ECO:0007669"/>
    <property type="project" value="UniProtKB-SubCell"/>
</dbReference>
<keyword evidence="7" id="KW-0406">Ion transport</keyword>
<dbReference type="STRING" id="630515.SAMN04489812_0545"/>
<feature type="region of interest" description="Disordered" evidence="10">
    <location>
        <begin position="355"/>
        <end position="387"/>
    </location>
</feature>
<sequence length="595" mass="65179">MNGVELLLVVIAAIAVSAISQRKGLQAPLILVLLGLAVSFIPGLPRLEIEPELILSLVLPPLLYSTALEFSFVNFVRNLWPIIGLGVILVIVTALAAGFTAYWLVPSVTVGAGLVLGSVVAPSDAVTAEAIGRRLGLPKRVMTILTGESLINDAAALTMFTITTVAVTGAPEFISSPVLFFGYGVVVGVVVGAVLANVVRLIQRRLKDPGLETVLGLVVPFAAYLAAEELHASGVIAVVTAGFVIGHNSGKAGYAARIQERQVWHSLDVLLEAFVFAYMGMQMRFVFAEVIEAGYSLPAVLVAAFIVLLVVMAVRPAYVLINHARLVGLRAFYRRQRDRHPERFDAVRQRRYERRAQQLKRREEERRRRGLPDRGHHGPDPSAVRREGPLLPLKHDLVISWTGMRGVVTLAAAAGIPMVVANGQPFPGRPVIQAIAFVVAVGTLLIQGFSLPPLIRKLNLGSEDDERFEAEQRRRANEVTQNAAAKVMTNAIDRVGDRVDPAALKIFTAQMQRFQQNRQELQQHAEESERPETEDGRAALGEVFGELRMEMLDAQRRALTAERDAWRLDDDTYREMLEQLDYDAAATSARLSSRL</sequence>
<comment type="subcellular location">
    <subcellularLocation>
        <location evidence="1">Cell membrane</location>
        <topology evidence="1">Multi-pass membrane protein</topology>
    </subcellularLocation>
</comment>
<accession>A0A1H1NJX1</accession>
<dbReference type="OrthoDB" id="57886at2"/>
<feature type="domain" description="Cation/H+ exchanger transmembrane" evidence="12">
    <location>
        <begin position="10"/>
        <end position="321"/>
    </location>
</feature>
<name>A0A1H1NJX1_9ACTN</name>
<keyword evidence="14" id="KW-1185">Reference proteome</keyword>
<protein>
    <submittedName>
        <fullName evidence="13">Sodium/proton antiporter, CPA1 family</fullName>
    </submittedName>
</protein>
<feature type="transmembrane region" description="Helical" evidence="11">
    <location>
        <begin position="79"/>
        <end position="105"/>
    </location>
</feature>
<dbReference type="GO" id="GO:0015386">
    <property type="term" value="F:potassium:proton antiporter activity"/>
    <property type="evidence" value="ECO:0007669"/>
    <property type="project" value="TreeGrafter"/>
</dbReference>
<feature type="transmembrane region" description="Helical" evidence="11">
    <location>
        <begin position="431"/>
        <end position="451"/>
    </location>
</feature>
<reference evidence="13 14" key="1">
    <citation type="submission" date="2016-10" db="EMBL/GenBank/DDBJ databases">
        <authorList>
            <person name="de Groot N.N."/>
        </authorList>
    </citation>
    <scope>NUCLEOTIDE SEQUENCE [LARGE SCALE GENOMIC DNA]</scope>
    <source>
        <strain evidence="13 14">DSM 21800</strain>
    </source>
</reference>
<dbReference type="Gene3D" id="6.10.140.1330">
    <property type="match status" value="1"/>
</dbReference>
<feature type="transmembrane region" description="Helical" evidence="11">
    <location>
        <begin position="150"/>
        <end position="174"/>
    </location>
</feature>
<dbReference type="InterPro" id="IPR018422">
    <property type="entry name" value="Cation/H_exchanger_CPA1"/>
</dbReference>
<dbReference type="InterPro" id="IPR006153">
    <property type="entry name" value="Cation/H_exchanger_TM"/>
</dbReference>
<feature type="transmembrane region" description="Helical" evidence="11">
    <location>
        <begin position="54"/>
        <end position="73"/>
    </location>
</feature>
<organism evidence="13 14">
    <name type="scientific">Microlunatus soli</name>
    <dbReference type="NCBI Taxonomy" id="630515"/>
    <lineage>
        <taxon>Bacteria</taxon>
        <taxon>Bacillati</taxon>
        <taxon>Actinomycetota</taxon>
        <taxon>Actinomycetes</taxon>
        <taxon>Propionibacteriales</taxon>
        <taxon>Propionibacteriaceae</taxon>
        <taxon>Microlunatus</taxon>
    </lineage>
</organism>
<evidence type="ECO:0000256" key="1">
    <source>
        <dbReference type="ARBA" id="ARBA00004651"/>
    </source>
</evidence>
<dbReference type="AlphaFoldDB" id="A0A1H1NJX1"/>
<feature type="transmembrane region" description="Helical" evidence="11">
    <location>
        <begin position="269"/>
        <end position="287"/>
    </location>
</feature>
<dbReference type="Pfam" id="PF00999">
    <property type="entry name" value="Na_H_Exchanger"/>
    <property type="match status" value="1"/>
</dbReference>
<evidence type="ECO:0000313" key="14">
    <source>
        <dbReference type="Proteomes" id="UP000199103"/>
    </source>
</evidence>